<comment type="caution">
    <text evidence="2">The sequence shown here is derived from an EMBL/GenBank/DDBJ whole genome shotgun (WGS) entry which is preliminary data.</text>
</comment>
<keyword evidence="3" id="KW-1185">Reference proteome</keyword>
<accession>A0ABD5Z834</accession>
<protein>
    <submittedName>
        <fullName evidence="2">Uncharacterized protein</fullName>
    </submittedName>
</protein>
<feature type="compositionally biased region" description="Basic and acidic residues" evidence="1">
    <location>
        <begin position="213"/>
        <end position="226"/>
    </location>
</feature>
<reference evidence="2 3" key="1">
    <citation type="journal article" date="2019" name="Int. J. Syst. Evol. Microbiol.">
        <title>The Global Catalogue of Microorganisms (GCM) 10K type strain sequencing project: providing services to taxonomists for standard genome sequencing and annotation.</title>
        <authorList>
            <consortium name="The Broad Institute Genomics Platform"/>
            <consortium name="The Broad Institute Genome Sequencing Center for Infectious Disease"/>
            <person name="Wu L."/>
            <person name="Ma J."/>
        </authorList>
    </citation>
    <scope>NUCLEOTIDE SEQUENCE [LARGE SCALE GENOMIC DNA]</scope>
    <source>
        <strain evidence="2 3">XZGYJ-43</strain>
    </source>
</reference>
<dbReference type="RefSeq" id="WP_279528082.1">
    <property type="nucleotide sequence ID" value="NZ_CP122312.1"/>
</dbReference>
<dbReference type="InterPro" id="IPR055538">
    <property type="entry name" value="DUF7114"/>
</dbReference>
<organism evidence="2 3">
    <name type="scientific">Halospeciosus flavus</name>
    <dbReference type="NCBI Taxonomy" id="3032283"/>
    <lineage>
        <taxon>Archaea</taxon>
        <taxon>Methanobacteriati</taxon>
        <taxon>Methanobacteriota</taxon>
        <taxon>Stenosarchaea group</taxon>
        <taxon>Halobacteria</taxon>
        <taxon>Halobacteriales</taxon>
        <taxon>Halobacteriaceae</taxon>
        <taxon>Halospeciosus</taxon>
    </lineage>
</organism>
<evidence type="ECO:0000313" key="2">
    <source>
        <dbReference type="EMBL" id="MFC7201331.1"/>
    </source>
</evidence>
<proteinExistence type="predicted"/>
<evidence type="ECO:0000313" key="3">
    <source>
        <dbReference type="Proteomes" id="UP001596447"/>
    </source>
</evidence>
<sequence>MEEAEQARVAARDAVADVTPSALHETIDERLVASSMVPGALTVHAADAVPGDVDDDAVVRRAAGVQLIYEGLTLTRTLVGEEPWADVDLDAVGDLDADLDVLAADVFVARGFRLLARTEAATGAVEVVREFGREQTENGDGTESEGAGARDLETAVFELAAVAGATATGSQTPPALTRYVVGLAADVDRPLPPADEVLPETLSEVMARAARPPADDRARPHSASDS</sequence>
<gene>
    <name evidence="2" type="ORF">ACFQJ9_18295</name>
</gene>
<name>A0ABD5Z834_9EURY</name>
<feature type="region of interest" description="Disordered" evidence="1">
    <location>
        <begin position="190"/>
        <end position="226"/>
    </location>
</feature>
<dbReference type="Pfam" id="PF23426">
    <property type="entry name" value="DUF7114"/>
    <property type="match status" value="1"/>
</dbReference>
<evidence type="ECO:0000256" key="1">
    <source>
        <dbReference type="SAM" id="MobiDB-lite"/>
    </source>
</evidence>
<dbReference type="Proteomes" id="UP001596447">
    <property type="component" value="Unassembled WGS sequence"/>
</dbReference>
<dbReference type="EMBL" id="JBHTAR010000011">
    <property type="protein sequence ID" value="MFC7201331.1"/>
    <property type="molecule type" value="Genomic_DNA"/>
</dbReference>
<dbReference type="AlphaFoldDB" id="A0ABD5Z834"/>